<feature type="region of interest" description="Disordered" evidence="1">
    <location>
        <begin position="58"/>
        <end position="93"/>
    </location>
</feature>
<gene>
    <name evidence="2" type="ORF">MEUPH1_LOCUS21188</name>
</gene>
<name>A0AAV0XFZ7_9HEMI</name>
<protein>
    <submittedName>
        <fullName evidence="2">Uncharacterized protein</fullName>
    </submittedName>
</protein>
<evidence type="ECO:0000256" key="1">
    <source>
        <dbReference type="SAM" id="MobiDB-lite"/>
    </source>
</evidence>
<dbReference type="EMBL" id="CARXXK010000004">
    <property type="protein sequence ID" value="CAI6366624.1"/>
    <property type="molecule type" value="Genomic_DNA"/>
</dbReference>
<proteinExistence type="predicted"/>
<dbReference type="AlphaFoldDB" id="A0AAV0XFZ7"/>
<evidence type="ECO:0000313" key="2">
    <source>
        <dbReference type="EMBL" id="CAI6366624.1"/>
    </source>
</evidence>
<organism evidence="2 3">
    <name type="scientific">Macrosiphum euphorbiae</name>
    <name type="common">potato aphid</name>
    <dbReference type="NCBI Taxonomy" id="13131"/>
    <lineage>
        <taxon>Eukaryota</taxon>
        <taxon>Metazoa</taxon>
        <taxon>Ecdysozoa</taxon>
        <taxon>Arthropoda</taxon>
        <taxon>Hexapoda</taxon>
        <taxon>Insecta</taxon>
        <taxon>Pterygota</taxon>
        <taxon>Neoptera</taxon>
        <taxon>Paraneoptera</taxon>
        <taxon>Hemiptera</taxon>
        <taxon>Sternorrhyncha</taxon>
        <taxon>Aphidomorpha</taxon>
        <taxon>Aphidoidea</taxon>
        <taxon>Aphididae</taxon>
        <taxon>Macrosiphini</taxon>
        <taxon>Macrosiphum</taxon>
    </lineage>
</organism>
<dbReference type="Proteomes" id="UP001160148">
    <property type="component" value="Unassembled WGS sequence"/>
</dbReference>
<accession>A0AAV0XFZ7</accession>
<evidence type="ECO:0000313" key="3">
    <source>
        <dbReference type="Proteomes" id="UP001160148"/>
    </source>
</evidence>
<reference evidence="2 3" key="1">
    <citation type="submission" date="2023-01" db="EMBL/GenBank/DDBJ databases">
        <authorList>
            <person name="Whitehead M."/>
        </authorList>
    </citation>
    <scope>NUCLEOTIDE SEQUENCE [LARGE SCALE GENOMIC DNA]</scope>
</reference>
<keyword evidence="3" id="KW-1185">Reference proteome</keyword>
<sequence length="93" mass="9519">MNPVAKLGIAHTTASVDQLTVTEFPTGPNALRLFIPNIDICSGGESAAAKRTRAVGCGGGGGVGGVDARNESARSPNSDNHRKRSNVNDCAKN</sequence>
<comment type="caution">
    <text evidence="2">The sequence shown here is derived from an EMBL/GenBank/DDBJ whole genome shotgun (WGS) entry which is preliminary data.</text>
</comment>